<gene>
    <name evidence="4" type="ORF">GCM10007116_18770</name>
</gene>
<dbReference type="InterPro" id="IPR008928">
    <property type="entry name" value="6-hairpin_glycosidase_sf"/>
</dbReference>
<evidence type="ECO:0000259" key="2">
    <source>
        <dbReference type="Pfam" id="PF00723"/>
    </source>
</evidence>
<feature type="domain" description="Trehalase-like N-terminal" evidence="3">
    <location>
        <begin position="10"/>
        <end position="110"/>
    </location>
</feature>
<comment type="caution">
    <text evidence="4">The sequence shown here is derived from an EMBL/GenBank/DDBJ whole genome shotgun (WGS) entry which is preliminary data.</text>
</comment>
<dbReference type="AlphaFoldDB" id="A0A830H162"/>
<dbReference type="Proteomes" id="UP000616143">
    <property type="component" value="Unassembled WGS sequence"/>
</dbReference>
<comment type="similarity">
    <text evidence="1">Belongs to the glycosyl hydrolase 15 family.</text>
</comment>
<name>A0A830H162_9CREN</name>
<dbReference type="Pfam" id="PF00723">
    <property type="entry name" value="Glyco_hydro_15"/>
    <property type="match status" value="1"/>
</dbReference>
<evidence type="ECO:0000313" key="4">
    <source>
        <dbReference type="EMBL" id="GGU01923.1"/>
    </source>
</evidence>
<keyword evidence="4" id="KW-0378">Hydrolase</keyword>
<reference evidence="4" key="2">
    <citation type="submission" date="2020-09" db="EMBL/GenBank/DDBJ databases">
        <authorList>
            <person name="Sun Q."/>
            <person name="Ohkuma M."/>
        </authorList>
    </citation>
    <scope>NUCLEOTIDE SEQUENCE</scope>
    <source>
        <strain evidence="4">JCM 31740</strain>
    </source>
</reference>
<dbReference type="Pfam" id="PF19291">
    <property type="entry name" value="TREH_N"/>
    <property type="match status" value="1"/>
</dbReference>
<evidence type="ECO:0000256" key="1">
    <source>
        <dbReference type="ARBA" id="ARBA00006188"/>
    </source>
</evidence>
<dbReference type="SUPFAM" id="SSF48208">
    <property type="entry name" value="Six-hairpin glycosidases"/>
    <property type="match status" value="1"/>
</dbReference>
<proteinExistence type="inferred from homology"/>
<evidence type="ECO:0000259" key="3">
    <source>
        <dbReference type="Pfam" id="PF19291"/>
    </source>
</evidence>
<feature type="domain" description="GH15-like" evidence="2">
    <location>
        <begin position="219"/>
        <end position="565"/>
    </location>
</feature>
<dbReference type="InterPro" id="IPR045582">
    <property type="entry name" value="Trehalase-like_N"/>
</dbReference>
<organism evidence="4 5">
    <name type="scientific">Sulfodiicoccus acidiphilus</name>
    <dbReference type="NCBI Taxonomy" id="1670455"/>
    <lineage>
        <taxon>Archaea</taxon>
        <taxon>Thermoproteota</taxon>
        <taxon>Thermoprotei</taxon>
        <taxon>Sulfolobales</taxon>
        <taxon>Sulfolobaceae</taxon>
        <taxon>Sulfodiicoccus</taxon>
    </lineage>
</organism>
<dbReference type="PANTHER" id="PTHR31616">
    <property type="entry name" value="TREHALASE"/>
    <property type="match status" value="1"/>
</dbReference>
<dbReference type="EMBL" id="BMQS01000021">
    <property type="protein sequence ID" value="GGU01923.1"/>
    <property type="molecule type" value="Genomic_DNA"/>
</dbReference>
<dbReference type="Gene3D" id="1.50.10.10">
    <property type="match status" value="1"/>
</dbReference>
<protein>
    <submittedName>
        <fullName evidence="4">Glycoside hydrolase</fullName>
    </submittedName>
</protein>
<dbReference type="InterPro" id="IPR011613">
    <property type="entry name" value="GH15-like"/>
</dbReference>
<reference evidence="4" key="1">
    <citation type="journal article" date="2014" name="Int. J. Syst. Evol. Microbiol.">
        <title>Complete genome sequence of Corynebacterium casei LMG S-19264T (=DSM 44701T), isolated from a smear-ripened cheese.</title>
        <authorList>
            <consortium name="US DOE Joint Genome Institute (JGI-PGF)"/>
            <person name="Walter F."/>
            <person name="Albersmeier A."/>
            <person name="Kalinowski J."/>
            <person name="Ruckert C."/>
        </authorList>
    </citation>
    <scope>NUCLEOTIDE SEQUENCE</scope>
    <source>
        <strain evidence="4">JCM 31740</strain>
    </source>
</reference>
<dbReference type="InterPro" id="IPR012341">
    <property type="entry name" value="6hp_glycosidase-like_sf"/>
</dbReference>
<evidence type="ECO:0000313" key="5">
    <source>
        <dbReference type="Proteomes" id="UP000616143"/>
    </source>
</evidence>
<accession>A0A830H162</accession>
<dbReference type="PANTHER" id="PTHR31616:SF0">
    <property type="entry name" value="GLUCAN 1,4-ALPHA-GLUCOSIDASE"/>
    <property type="match status" value="1"/>
</dbReference>
<dbReference type="GO" id="GO:0005975">
    <property type="term" value="P:carbohydrate metabolic process"/>
    <property type="evidence" value="ECO:0007669"/>
    <property type="project" value="InterPro"/>
</dbReference>
<dbReference type="GO" id="GO:0004553">
    <property type="term" value="F:hydrolase activity, hydrolyzing O-glycosyl compounds"/>
    <property type="evidence" value="ECO:0007669"/>
    <property type="project" value="TreeGrafter"/>
</dbReference>
<sequence length="576" mass="65818">MAAIRIFSMLRHGFVSNRMTGALISPDGTVDWLTFPRFDSPAVFNKFLDKRWGGALSVLGEVEPIRQTYIVPNVLSTEVRVDGHQVKFTDLLPLGEHSFMRLVEAYSEVELEVRLLFDYGMIRPVVEYSDENARFLNPRGRDCVSLIIGGRKVDDLVWRLPAGRSWVYMNYSTNVRHGFLTKGYTLNFDLERAFKFTLSYWRRETAAVRNPLRTSYGVLLGLTYSPTSGVVAAPTTSLPEVDGGTRNWDYRFSWIRDSAIVAEGFVDVKDYVSARRILAFLLSLMNVTTKPFLHPLYAIDGSDPPPERELRWLPGYRDSRPVRVGNAASEQVQLDVEGFFVSSLLKYVKATNDVPMLREAWPKLEYLADWVSFNWRSPDVSLWEERGTPRHYTHSKAMMWIALKDVGEMASLLDEEDRWGRERDELRDWILENSVVQGHLVRYPGATDVDAALLSLPLYGFTDVRDPLFLETLREVELKLKVGPFVKRYSQDFMGEARHPFLLTSLWLARVYLKLGRIDEAVNVVRALLDVAGELGLLGEHVDVERGEFTGNFPQAFVHAQLLSTLKEMDEMGVKI</sequence>